<proteinExistence type="predicted"/>
<dbReference type="Gramene" id="AUR62031281-RA">
    <property type="protein sequence ID" value="AUR62031281-RA:cds"/>
    <property type="gene ID" value="AUR62031281"/>
</dbReference>
<dbReference type="Proteomes" id="UP000596660">
    <property type="component" value="Unplaced"/>
</dbReference>
<reference evidence="2" key="1">
    <citation type="journal article" date="2017" name="Nature">
        <title>The genome of Chenopodium quinoa.</title>
        <authorList>
            <person name="Jarvis D.E."/>
            <person name="Ho Y.S."/>
            <person name="Lightfoot D.J."/>
            <person name="Schmoeckel S.M."/>
            <person name="Li B."/>
            <person name="Borm T.J.A."/>
            <person name="Ohyanagi H."/>
            <person name="Mineta K."/>
            <person name="Michell C.T."/>
            <person name="Saber N."/>
            <person name="Kharbatia N.M."/>
            <person name="Rupper R.R."/>
            <person name="Sharp A.R."/>
            <person name="Dally N."/>
            <person name="Boughton B.A."/>
            <person name="Woo Y.H."/>
            <person name="Gao G."/>
            <person name="Schijlen E.G.W.M."/>
            <person name="Guo X."/>
            <person name="Momin A.A."/>
            <person name="Negrao S."/>
            <person name="Al-Babili S."/>
            <person name="Gehring C."/>
            <person name="Roessner U."/>
            <person name="Jung C."/>
            <person name="Murphy K."/>
            <person name="Arold S.T."/>
            <person name="Gojobori T."/>
            <person name="van der Linden C.G."/>
            <person name="van Loo E.N."/>
            <person name="Jellen E.N."/>
            <person name="Maughan P.J."/>
            <person name="Tester M."/>
        </authorList>
    </citation>
    <scope>NUCLEOTIDE SEQUENCE [LARGE SCALE GENOMIC DNA]</scope>
    <source>
        <strain evidence="2">cv. PI 614886</strain>
    </source>
</reference>
<accession>A0A803MKE0</accession>
<evidence type="ECO:0000256" key="1">
    <source>
        <dbReference type="SAM" id="MobiDB-lite"/>
    </source>
</evidence>
<evidence type="ECO:0000313" key="2">
    <source>
        <dbReference type="EnsemblPlants" id="AUR62031281-RA:cds"/>
    </source>
</evidence>
<reference evidence="2" key="2">
    <citation type="submission" date="2021-03" db="UniProtKB">
        <authorList>
            <consortium name="EnsemblPlants"/>
        </authorList>
    </citation>
    <scope>IDENTIFICATION</scope>
</reference>
<feature type="region of interest" description="Disordered" evidence="1">
    <location>
        <begin position="286"/>
        <end position="317"/>
    </location>
</feature>
<dbReference type="AlphaFoldDB" id="A0A803MKE0"/>
<feature type="region of interest" description="Disordered" evidence="1">
    <location>
        <begin position="175"/>
        <end position="209"/>
    </location>
</feature>
<organism evidence="2 3">
    <name type="scientific">Chenopodium quinoa</name>
    <name type="common">Quinoa</name>
    <dbReference type="NCBI Taxonomy" id="63459"/>
    <lineage>
        <taxon>Eukaryota</taxon>
        <taxon>Viridiplantae</taxon>
        <taxon>Streptophyta</taxon>
        <taxon>Embryophyta</taxon>
        <taxon>Tracheophyta</taxon>
        <taxon>Spermatophyta</taxon>
        <taxon>Magnoliopsida</taxon>
        <taxon>eudicotyledons</taxon>
        <taxon>Gunneridae</taxon>
        <taxon>Pentapetalae</taxon>
        <taxon>Caryophyllales</taxon>
        <taxon>Chenopodiaceae</taxon>
        <taxon>Chenopodioideae</taxon>
        <taxon>Atripliceae</taxon>
        <taxon>Chenopodium</taxon>
    </lineage>
</organism>
<sequence>MTRMWVRVYGLPLAYLTPGWARQIFGHVGYIEEIDHNNGNLPLQAELRARMLIDISLPLIPGCFIPLEGDMVIWVYLRYEGVFKFRKLCGCAGHSTARCTLHPTIARRRVRSRLDEVQADGIRVLYGPSEYPYYTNYICGLPDTYRFRNTSADLRRLEEPKDNIIYHRVPHENMDYDDGRFHENPPYSPDSDNSEHFHTGEEELSDESELANSDLLPMQVDLTLSPGRRFGLGDDPYAEFTQTKQSSHSSDEYIPPLPRPIFRGSTYEVGKPSAAQQRANAARSTFEVDEPSAAQQRPMVERSTFEAPAPSSLPQPGFLSPSIMATTRVESPHLTDEEYARMIEASTILSLGINNARNTDPRRIFPLTQASTAPFLRLTIAEIAGLPNLPLTEFDPPNSPVSPFSSFNFTELFNYDDSANSRQRIIEATKHNPHSCDGDSVRLHEDAHNWGEEADLNACTDGRKREGSLYG</sequence>
<protein>
    <recommendedName>
        <fullName evidence="4">DUF4283 domain-containing protein</fullName>
    </recommendedName>
</protein>
<name>A0A803MKE0_CHEQI</name>
<keyword evidence="3" id="KW-1185">Reference proteome</keyword>
<dbReference type="EnsemblPlants" id="AUR62031281-RA">
    <property type="protein sequence ID" value="AUR62031281-RA:cds"/>
    <property type="gene ID" value="AUR62031281"/>
</dbReference>
<evidence type="ECO:0000313" key="3">
    <source>
        <dbReference type="Proteomes" id="UP000596660"/>
    </source>
</evidence>
<evidence type="ECO:0008006" key="4">
    <source>
        <dbReference type="Google" id="ProtNLM"/>
    </source>
</evidence>
<dbReference type="OMA" id="HRVPHEN"/>